<organism evidence="1 2">
    <name type="scientific">Bacillus cereus HuA3-9</name>
    <dbReference type="NCBI Taxonomy" id="1053205"/>
    <lineage>
        <taxon>Bacteria</taxon>
        <taxon>Bacillati</taxon>
        <taxon>Bacillota</taxon>
        <taxon>Bacilli</taxon>
        <taxon>Bacillales</taxon>
        <taxon>Bacillaceae</taxon>
        <taxon>Bacillus</taxon>
        <taxon>Bacillus cereus group</taxon>
    </lineage>
</organism>
<name>R8CWU8_BACCE</name>
<reference evidence="1 2" key="1">
    <citation type="submission" date="2012-12" db="EMBL/GenBank/DDBJ databases">
        <title>The Genome Sequence of Bacillus cereus HuA3-9.</title>
        <authorList>
            <consortium name="The Broad Institute Genome Sequencing Platform"/>
            <consortium name="The Broad Institute Genome Sequencing Center for Infectious Disease"/>
            <person name="Feldgarden M."/>
            <person name="Van der Auwera G.A."/>
            <person name="Mahillon J."/>
            <person name="Duprez V."/>
            <person name="Timmery S."/>
            <person name="Mattelet C."/>
            <person name="Dierick K."/>
            <person name="Sun M."/>
            <person name="Yu Z."/>
            <person name="Zhu L."/>
            <person name="Hu X."/>
            <person name="Shank E.B."/>
            <person name="Swiecicka I."/>
            <person name="Hansen B.M."/>
            <person name="Andrup L."/>
            <person name="Walker B."/>
            <person name="Young S.K."/>
            <person name="Zeng Q."/>
            <person name="Gargeya S."/>
            <person name="Fitzgerald M."/>
            <person name="Haas B."/>
            <person name="Abouelleil A."/>
            <person name="Alvarado L."/>
            <person name="Arachchi H.M."/>
            <person name="Berlin A.M."/>
            <person name="Chapman S.B."/>
            <person name="Dewar J."/>
            <person name="Goldberg J."/>
            <person name="Griggs A."/>
            <person name="Gujja S."/>
            <person name="Hansen M."/>
            <person name="Howarth C."/>
            <person name="Imamovic A."/>
            <person name="Larimer J."/>
            <person name="McCowan C."/>
            <person name="Murphy C."/>
            <person name="Neiman D."/>
            <person name="Pearson M."/>
            <person name="Priest M."/>
            <person name="Roberts A."/>
            <person name="Saif S."/>
            <person name="Shea T."/>
            <person name="Sisk P."/>
            <person name="Sykes S."/>
            <person name="Wortman J."/>
            <person name="Nusbaum C."/>
            <person name="Birren B."/>
        </authorList>
    </citation>
    <scope>NUCLEOTIDE SEQUENCE [LARGE SCALE GENOMIC DNA]</scope>
    <source>
        <strain evidence="1 2">HuA3-9</strain>
    </source>
</reference>
<dbReference type="HOGENOM" id="CLU_3229193_0_0_9"/>
<protein>
    <submittedName>
        <fullName evidence="1">Uncharacterized protein</fullName>
    </submittedName>
</protein>
<comment type="caution">
    <text evidence="1">The sequence shown here is derived from an EMBL/GenBank/DDBJ whole genome shotgun (WGS) entry which is preliminary data.</text>
</comment>
<proteinExistence type="predicted"/>
<dbReference type="PATRIC" id="fig|1053205.3.peg.3686"/>
<dbReference type="EMBL" id="AHDZ01000031">
    <property type="protein sequence ID" value="EOO16124.1"/>
    <property type="molecule type" value="Genomic_DNA"/>
</dbReference>
<gene>
    <name evidence="1" type="ORF">IGA_03654</name>
</gene>
<evidence type="ECO:0000313" key="2">
    <source>
        <dbReference type="Proteomes" id="UP000014003"/>
    </source>
</evidence>
<sequence>MSIICANVKISGTRPLLFNRFTEDAIPITKQEKWGVPGNNPEE</sequence>
<accession>R8CWU8</accession>
<dbReference type="AlphaFoldDB" id="R8CWU8"/>
<evidence type="ECO:0000313" key="1">
    <source>
        <dbReference type="EMBL" id="EOO16124.1"/>
    </source>
</evidence>
<dbReference type="Proteomes" id="UP000014003">
    <property type="component" value="Unassembled WGS sequence"/>
</dbReference>